<dbReference type="InterPro" id="IPR029471">
    <property type="entry name" value="HNH_5"/>
</dbReference>
<dbReference type="AlphaFoldDB" id="Q0VR62"/>
<keyword evidence="1" id="KW-0812">Transmembrane</keyword>
<dbReference type="PANTHER" id="PTHR33877:SF2">
    <property type="entry name" value="OS07G0170200 PROTEIN"/>
    <property type="match status" value="1"/>
</dbReference>
<organism evidence="3 4">
    <name type="scientific">Alcanivorax borkumensis (strain ATCC 700651 / DSM 11573 / NCIMB 13689 / SK2)</name>
    <dbReference type="NCBI Taxonomy" id="393595"/>
    <lineage>
        <taxon>Bacteria</taxon>
        <taxon>Pseudomonadati</taxon>
        <taxon>Pseudomonadota</taxon>
        <taxon>Gammaproteobacteria</taxon>
        <taxon>Oceanospirillales</taxon>
        <taxon>Alcanivoracaceae</taxon>
        <taxon>Alcanivorax</taxon>
    </lineage>
</organism>
<dbReference type="STRING" id="393595.ABO_0888"/>
<keyword evidence="4" id="KW-1185">Reference proteome</keyword>
<accession>Q0VR62</accession>
<keyword evidence="1" id="KW-0472">Membrane</keyword>
<evidence type="ECO:0000256" key="1">
    <source>
        <dbReference type="SAM" id="Phobius"/>
    </source>
</evidence>
<evidence type="ECO:0000313" key="4">
    <source>
        <dbReference type="Proteomes" id="UP000008871"/>
    </source>
</evidence>
<sequence length="236" mass="26925">MLTYPHRQCTTFHGVSRNSVPISFAFCCRIVITLRLYLIQPHSITLLRLPMTERILRLDKAGAPVEWLDWQVAATLYARGLVTWTLGEEIYRLHGGTSRTTGARSLLSLHSIIACDGITHSYKRPPPPLTNRALFRRDKHLCLYCGKSFAENALTRDHIVPTSRGGKDRWLNVVSACRRCNQRKGSHRLDEIGMELLALPYVPNMAEYLALINSHRIRGDQMAFLRSQFGKESRLL</sequence>
<keyword evidence="1" id="KW-1133">Transmembrane helix</keyword>
<dbReference type="SMART" id="SM00507">
    <property type="entry name" value="HNHc"/>
    <property type="match status" value="1"/>
</dbReference>
<gene>
    <name evidence="3" type="ordered locus">ABO_0888</name>
</gene>
<dbReference type="eggNOG" id="COG1403">
    <property type="taxonomic scope" value="Bacteria"/>
</dbReference>
<dbReference type="HOGENOM" id="CLU_099824_0_0_6"/>
<reference evidence="3 4" key="1">
    <citation type="journal article" date="2006" name="Nat. Biotechnol.">
        <title>Genome sequence of the ubiquitous hydrocarbon-degrading marine bacterium Alcanivorax borkumensis.</title>
        <authorList>
            <person name="Schneiker S."/>
            <person name="Martins dos Santos V.A.P."/>
            <person name="Bartels D."/>
            <person name="Bekel T."/>
            <person name="Brecht M."/>
            <person name="Buhrmester J."/>
            <person name="Chernikova T.N."/>
            <person name="Denaro R."/>
            <person name="Ferrer M."/>
            <person name="Gertler C."/>
            <person name="Goesmann A."/>
            <person name="Golyshina O.V."/>
            <person name="Kaminski F."/>
            <person name="Khachane A.N."/>
            <person name="Lang S."/>
            <person name="Linke B."/>
            <person name="McHardy A.C."/>
            <person name="Meyer F."/>
            <person name="Nechitaylo T."/>
            <person name="Puehler A."/>
            <person name="Regenhardt D."/>
            <person name="Rupp O."/>
            <person name="Sabirova J.S."/>
            <person name="Selbitschka W."/>
            <person name="Yakimov M.M."/>
            <person name="Timmis K.N."/>
            <person name="Vorhoelter F.-J."/>
            <person name="Weidner S."/>
            <person name="Kaiser O."/>
            <person name="Golyshin P.N."/>
        </authorList>
    </citation>
    <scope>NUCLEOTIDE SEQUENCE [LARGE SCALE GENOMIC DNA]</scope>
    <source>
        <strain evidence="4">ATCC 700651 / DSM 11573 / NCIMB 13689 / SK2</strain>
    </source>
</reference>
<dbReference type="Proteomes" id="UP000008871">
    <property type="component" value="Chromosome"/>
</dbReference>
<proteinExistence type="predicted"/>
<evidence type="ECO:0000259" key="2">
    <source>
        <dbReference type="SMART" id="SM00507"/>
    </source>
</evidence>
<dbReference type="Pfam" id="PF14279">
    <property type="entry name" value="HNH_5"/>
    <property type="match status" value="1"/>
</dbReference>
<evidence type="ECO:0000313" key="3">
    <source>
        <dbReference type="EMBL" id="CAL16336.1"/>
    </source>
</evidence>
<dbReference type="InterPro" id="IPR052892">
    <property type="entry name" value="NA-targeting_endonuclease"/>
</dbReference>
<dbReference type="InterPro" id="IPR003615">
    <property type="entry name" value="HNH_nuc"/>
</dbReference>
<feature type="domain" description="HNH nuclease" evidence="2">
    <location>
        <begin position="129"/>
        <end position="182"/>
    </location>
</feature>
<dbReference type="EMBL" id="AM286690">
    <property type="protein sequence ID" value="CAL16336.1"/>
    <property type="molecule type" value="Genomic_DNA"/>
</dbReference>
<dbReference type="PANTHER" id="PTHR33877">
    <property type="entry name" value="SLL1193 PROTEIN"/>
    <property type="match status" value="1"/>
</dbReference>
<feature type="transmembrane region" description="Helical" evidence="1">
    <location>
        <begin position="20"/>
        <end position="38"/>
    </location>
</feature>
<dbReference type="CDD" id="cd00085">
    <property type="entry name" value="HNHc"/>
    <property type="match status" value="1"/>
</dbReference>
<dbReference type="Gene3D" id="1.10.30.50">
    <property type="match status" value="1"/>
</dbReference>
<protein>
    <recommendedName>
        <fullName evidence="2">HNH nuclease domain-containing protein</fullName>
    </recommendedName>
</protein>
<name>Q0VR62_ALCBS</name>
<dbReference type="KEGG" id="abo:ABO_0888"/>